<dbReference type="InterPro" id="IPR003673">
    <property type="entry name" value="CoA-Trfase_fam_III"/>
</dbReference>
<dbReference type="PANTHER" id="PTHR48228:SF5">
    <property type="entry name" value="ALPHA-METHYLACYL-COA RACEMASE"/>
    <property type="match status" value="1"/>
</dbReference>
<gene>
    <name evidence="3" type="ORF">HX89_14105</name>
</gene>
<reference evidence="3 4" key="1">
    <citation type="submission" date="2014-07" db="EMBL/GenBank/DDBJ databases">
        <title>Genome Sequencing of Dermacoccus nishinomiyaensis.</title>
        <authorList>
            <person name="Hong K.W."/>
            <person name="Chan K.G."/>
        </authorList>
    </citation>
    <scope>NUCLEOTIDE SEQUENCE [LARGE SCALE GENOMIC DNA]</scope>
    <source>
        <strain evidence="3 4">M25</strain>
    </source>
</reference>
<keyword evidence="4" id="KW-1185">Reference proteome</keyword>
<organism evidence="3 4">
    <name type="scientific">Dermacoccus nishinomiyaensis</name>
    <dbReference type="NCBI Taxonomy" id="1274"/>
    <lineage>
        <taxon>Bacteria</taxon>
        <taxon>Bacillati</taxon>
        <taxon>Actinomycetota</taxon>
        <taxon>Actinomycetes</taxon>
        <taxon>Micrococcales</taxon>
        <taxon>Dermacoccaceae</taxon>
        <taxon>Dermacoccus</taxon>
    </lineage>
</organism>
<dbReference type="HOGENOM" id="CLU_033975_5_0_11"/>
<comment type="similarity">
    <text evidence="1">Belongs to the CoA-transferase III family.</text>
</comment>
<dbReference type="RefSeq" id="WP_006945026.1">
    <property type="nucleotide sequence ID" value="NZ_CP008889.1"/>
</dbReference>
<dbReference type="GO" id="GO:0016853">
    <property type="term" value="F:isomerase activity"/>
    <property type="evidence" value="ECO:0007669"/>
    <property type="project" value="UniProtKB-KW"/>
</dbReference>
<dbReference type="InterPro" id="IPR023606">
    <property type="entry name" value="CoA-Trfase_III_dom_1_sf"/>
</dbReference>
<dbReference type="Pfam" id="PF02515">
    <property type="entry name" value="CoA_transf_3"/>
    <property type="match status" value="1"/>
</dbReference>
<dbReference type="PANTHER" id="PTHR48228">
    <property type="entry name" value="SUCCINYL-COA--D-CITRAMALATE COA-TRANSFERASE"/>
    <property type="match status" value="1"/>
</dbReference>
<dbReference type="InterPro" id="IPR044855">
    <property type="entry name" value="CoA-Trfase_III_dom3_sf"/>
</dbReference>
<dbReference type="eggNOG" id="COG1804">
    <property type="taxonomic scope" value="Bacteria"/>
</dbReference>
<keyword evidence="2" id="KW-0413">Isomerase</keyword>
<evidence type="ECO:0000313" key="3">
    <source>
        <dbReference type="EMBL" id="AIF41851.1"/>
    </source>
</evidence>
<dbReference type="FunFam" id="3.30.1540.10:FF:000004">
    <property type="entry name" value="Probable alpha-methylacyl-CoA racemase mcr"/>
    <property type="match status" value="1"/>
</dbReference>
<protein>
    <submittedName>
        <fullName evidence="3">Carnitine dehydratase</fullName>
    </submittedName>
</protein>
<sequence length="338" mass="35359">MKPLEAVTVVELASLAPAPFGCMMLADLGAHVTRVERPGSGALDVPTAALDRGKTTIVADLKTPDGLAAVRELASAADVFVEAYRPGVAERLGVGPDDLLALNPRLVYVRMTGWGQHGPLAQTAGHDINYLALSGMLYPLARPGERPNPPTNVLADFAGGGMLLANGVLAALVARATTGRGQVLDVAMVDGASLYSTFLRGLHAVGLWSGEPGTNLLDGGAPFYDTYTCADGRHVAVGALEPQFFAALVDGLGLDATTMPAQTDVTGWSRWREVLTATFATKTRDEWAQLFDGTDACVTPVLTPWEAPHHPHAVGREAFVDVDGVTMPAPAPRFGGSD</sequence>
<evidence type="ECO:0000256" key="2">
    <source>
        <dbReference type="ARBA" id="ARBA00023235"/>
    </source>
</evidence>
<dbReference type="Gene3D" id="3.40.50.10540">
    <property type="entry name" value="Crotonobetainyl-coa:carnitine coa-transferase, domain 1"/>
    <property type="match status" value="1"/>
</dbReference>
<dbReference type="OrthoDB" id="9797653at2"/>
<evidence type="ECO:0000256" key="1">
    <source>
        <dbReference type="ARBA" id="ARBA00008383"/>
    </source>
</evidence>
<dbReference type="KEGG" id="dni:HX89_14105"/>
<dbReference type="Proteomes" id="UP000027986">
    <property type="component" value="Chromosome"/>
</dbReference>
<dbReference type="AlphaFoldDB" id="A0A075JI97"/>
<dbReference type="InterPro" id="IPR050509">
    <property type="entry name" value="CoA-transferase_III"/>
</dbReference>
<evidence type="ECO:0000313" key="4">
    <source>
        <dbReference type="Proteomes" id="UP000027986"/>
    </source>
</evidence>
<proteinExistence type="inferred from homology"/>
<dbReference type="EMBL" id="CP008889">
    <property type="protein sequence ID" value="AIF41851.1"/>
    <property type="molecule type" value="Genomic_DNA"/>
</dbReference>
<dbReference type="SUPFAM" id="SSF89796">
    <property type="entry name" value="CoA-transferase family III (CaiB/BaiF)"/>
    <property type="match status" value="1"/>
</dbReference>
<dbReference type="Gene3D" id="3.30.1540.10">
    <property type="entry name" value="formyl-coa transferase, domain 3"/>
    <property type="match status" value="1"/>
</dbReference>
<accession>A0A075JI97</accession>
<name>A0A075JI97_9MICO</name>
<dbReference type="GeneID" id="41842151"/>